<dbReference type="PATRIC" id="fig|1423781.4.peg.289"/>
<dbReference type="RefSeq" id="WP_056965775.1">
    <property type="nucleotide sequence ID" value="NZ_AYYQ01000006.1"/>
</dbReference>
<name>A0A0R2AYU5_9LACO</name>
<comment type="caution">
    <text evidence="1">The sequence shown here is derived from an EMBL/GenBank/DDBJ whole genome shotgun (WGS) entry which is preliminary data.</text>
</comment>
<dbReference type="Pfam" id="PF04883">
    <property type="entry name" value="HK97-gp10_like"/>
    <property type="match status" value="1"/>
</dbReference>
<sequence>MNLGDVESAVFEDYAKYVNDRVKAKIASKNITREVNTMSQAMLGDVIKVTNVDTGTLRRGWRSSGVKYAASTFSFSLENNVEYGFYVENGHRNKGGGWVEGSFFLKNTVLKYKKDLNSVWKQRFTEALREAIE</sequence>
<evidence type="ECO:0000313" key="2">
    <source>
        <dbReference type="Proteomes" id="UP000052012"/>
    </source>
</evidence>
<organism evidence="1 2">
    <name type="scientific">Apilactobacillus ozensis DSM 23829 = JCM 17196</name>
    <dbReference type="NCBI Taxonomy" id="1423781"/>
    <lineage>
        <taxon>Bacteria</taxon>
        <taxon>Bacillati</taxon>
        <taxon>Bacillota</taxon>
        <taxon>Bacilli</taxon>
        <taxon>Lactobacillales</taxon>
        <taxon>Lactobacillaceae</taxon>
        <taxon>Apilactobacillus</taxon>
    </lineage>
</organism>
<evidence type="ECO:0000313" key="1">
    <source>
        <dbReference type="EMBL" id="KRM69227.1"/>
    </source>
</evidence>
<dbReference type="EMBL" id="AYYQ01000006">
    <property type="protein sequence ID" value="KRM69227.1"/>
    <property type="molecule type" value="Genomic_DNA"/>
</dbReference>
<reference evidence="1 2" key="1">
    <citation type="journal article" date="2015" name="Genome Announc.">
        <title>Expanding the biotechnology potential of lactobacilli through comparative genomics of 213 strains and associated genera.</title>
        <authorList>
            <person name="Sun Z."/>
            <person name="Harris H.M."/>
            <person name="McCann A."/>
            <person name="Guo C."/>
            <person name="Argimon S."/>
            <person name="Zhang W."/>
            <person name="Yang X."/>
            <person name="Jeffery I.B."/>
            <person name="Cooney J.C."/>
            <person name="Kagawa T.F."/>
            <person name="Liu W."/>
            <person name="Song Y."/>
            <person name="Salvetti E."/>
            <person name="Wrobel A."/>
            <person name="Rasinkangas P."/>
            <person name="Parkhill J."/>
            <person name="Rea M.C."/>
            <person name="O'Sullivan O."/>
            <person name="Ritari J."/>
            <person name="Douillard F.P."/>
            <person name="Paul Ross R."/>
            <person name="Yang R."/>
            <person name="Briner A.E."/>
            <person name="Felis G.E."/>
            <person name="de Vos W.M."/>
            <person name="Barrangou R."/>
            <person name="Klaenhammer T.R."/>
            <person name="Caufield P.W."/>
            <person name="Cui Y."/>
            <person name="Zhang H."/>
            <person name="O'Toole P.W."/>
        </authorList>
    </citation>
    <scope>NUCLEOTIDE SEQUENCE [LARGE SCALE GENOMIC DNA]</scope>
    <source>
        <strain evidence="1 2">DSM 23829</strain>
    </source>
</reference>
<evidence type="ECO:0008006" key="3">
    <source>
        <dbReference type="Google" id="ProtNLM"/>
    </source>
</evidence>
<dbReference type="STRING" id="1423781.FD06_GL000286"/>
<keyword evidence="2" id="KW-1185">Reference proteome</keyword>
<dbReference type="AlphaFoldDB" id="A0A0R2AYU5"/>
<protein>
    <recommendedName>
        <fullName evidence="3">HK97 gp10 family phage protein</fullName>
    </recommendedName>
</protein>
<dbReference type="Proteomes" id="UP000052012">
    <property type="component" value="Unassembled WGS sequence"/>
</dbReference>
<dbReference type="InterPro" id="IPR010064">
    <property type="entry name" value="HK97-gp10_tail"/>
</dbReference>
<accession>A0A0R2AYU5</accession>
<gene>
    <name evidence="1" type="ORF">FD06_GL000286</name>
</gene>
<proteinExistence type="predicted"/>
<dbReference type="OrthoDB" id="1850874at2"/>